<feature type="domain" description="EamA" evidence="8">
    <location>
        <begin position="18"/>
        <end position="155"/>
    </location>
</feature>
<evidence type="ECO:0000259" key="8">
    <source>
        <dbReference type="Pfam" id="PF00892"/>
    </source>
</evidence>
<dbReference type="EnsemblPlants" id="KQJ82597">
    <property type="protein sequence ID" value="KQJ82597"/>
    <property type="gene ID" value="BRADI_5g09947v3"/>
</dbReference>
<organism evidence="10">
    <name type="scientific">Brachypodium distachyon</name>
    <name type="common">Purple false brome</name>
    <name type="synonym">Trachynia distachya</name>
    <dbReference type="NCBI Taxonomy" id="15368"/>
    <lineage>
        <taxon>Eukaryota</taxon>
        <taxon>Viridiplantae</taxon>
        <taxon>Streptophyta</taxon>
        <taxon>Embryophyta</taxon>
        <taxon>Tracheophyta</taxon>
        <taxon>Spermatophyta</taxon>
        <taxon>Magnoliopsida</taxon>
        <taxon>Liliopsida</taxon>
        <taxon>Poales</taxon>
        <taxon>Poaceae</taxon>
        <taxon>BOP clade</taxon>
        <taxon>Pooideae</taxon>
        <taxon>Stipodae</taxon>
        <taxon>Brachypodieae</taxon>
        <taxon>Brachypodium</taxon>
    </lineage>
</organism>
<evidence type="ECO:0000256" key="4">
    <source>
        <dbReference type="ARBA" id="ARBA00022989"/>
    </source>
</evidence>
<dbReference type="OrthoDB" id="1728340at2759"/>
<feature type="transmembrane region" description="Helical" evidence="6">
    <location>
        <begin position="196"/>
        <end position="215"/>
    </location>
</feature>
<reference evidence="9" key="2">
    <citation type="submission" date="2017-06" db="EMBL/GenBank/DDBJ databases">
        <title>WGS assembly of Brachypodium distachyon.</title>
        <authorList>
            <consortium name="The International Brachypodium Initiative"/>
            <person name="Lucas S."/>
            <person name="Harmon-Smith M."/>
            <person name="Lail K."/>
            <person name="Tice H."/>
            <person name="Grimwood J."/>
            <person name="Bruce D."/>
            <person name="Barry K."/>
            <person name="Shu S."/>
            <person name="Lindquist E."/>
            <person name="Wang M."/>
            <person name="Pitluck S."/>
            <person name="Vogel J.P."/>
            <person name="Garvin D.F."/>
            <person name="Mockler T.C."/>
            <person name="Schmutz J."/>
            <person name="Rokhsar D."/>
            <person name="Bevan M.W."/>
        </authorList>
    </citation>
    <scope>NUCLEOTIDE SEQUENCE</scope>
    <source>
        <strain evidence="9">Bd21</strain>
    </source>
</reference>
<keyword evidence="3 6" id="KW-0812">Transmembrane</keyword>
<evidence type="ECO:0000313" key="9">
    <source>
        <dbReference type="EMBL" id="KQJ82597.1"/>
    </source>
</evidence>
<dbReference type="Gramene" id="KQJ82597">
    <property type="protein sequence ID" value="KQJ82597"/>
    <property type="gene ID" value="BRADI_5g09947v3"/>
</dbReference>
<dbReference type="PANTHER" id="PTHR31218">
    <property type="entry name" value="WAT1-RELATED PROTEIN"/>
    <property type="match status" value="1"/>
</dbReference>
<evidence type="ECO:0000256" key="1">
    <source>
        <dbReference type="ARBA" id="ARBA00004141"/>
    </source>
</evidence>
<dbReference type="Proteomes" id="UP000008810">
    <property type="component" value="Chromosome 5"/>
</dbReference>
<feature type="transmembrane region" description="Helical" evidence="6">
    <location>
        <begin position="45"/>
        <end position="65"/>
    </location>
</feature>
<dbReference type="EMBL" id="CM000884">
    <property type="protein sequence ID" value="KQJ82597.1"/>
    <property type="molecule type" value="Genomic_DNA"/>
</dbReference>
<feature type="region of interest" description="Disordered" evidence="7">
    <location>
        <begin position="343"/>
        <end position="381"/>
    </location>
</feature>
<name>I1IXP6_BRADI</name>
<feature type="transmembrane region" description="Helical" evidence="6">
    <location>
        <begin position="318"/>
        <end position="337"/>
    </location>
</feature>
<proteinExistence type="inferred from homology"/>
<dbReference type="InterPro" id="IPR030184">
    <property type="entry name" value="WAT1-related"/>
</dbReference>
<reference evidence="9 10" key="1">
    <citation type="journal article" date="2010" name="Nature">
        <title>Genome sequencing and analysis of the model grass Brachypodium distachyon.</title>
        <authorList>
            <consortium name="International Brachypodium Initiative"/>
        </authorList>
    </citation>
    <scope>NUCLEOTIDE SEQUENCE [LARGE SCALE GENOMIC DNA]</scope>
    <source>
        <strain evidence="9">Bd21</strain>
        <strain evidence="10">cv. Bd21</strain>
    </source>
</reference>
<dbReference type="GO" id="GO:0005886">
    <property type="term" value="C:plasma membrane"/>
    <property type="evidence" value="ECO:0000318"/>
    <property type="project" value="GO_Central"/>
</dbReference>
<evidence type="ECO:0000256" key="3">
    <source>
        <dbReference type="ARBA" id="ARBA00022692"/>
    </source>
</evidence>
<feature type="domain" description="EamA" evidence="8">
    <location>
        <begin position="197"/>
        <end position="335"/>
    </location>
</feature>
<feature type="transmembrane region" description="Helical" evidence="6">
    <location>
        <begin position="266"/>
        <end position="285"/>
    </location>
</feature>
<dbReference type="HOGENOM" id="CLU_025359_1_0_1"/>
<dbReference type="GeneID" id="100835497"/>
<evidence type="ECO:0000256" key="6">
    <source>
        <dbReference type="RuleBase" id="RU363077"/>
    </source>
</evidence>
<evidence type="ECO:0000256" key="7">
    <source>
        <dbReference type="SAM" id="MobiDB-lite"/>
    </source>
</evidence>
<keyword evidence="11" id="KW-1185">Reference proteome</keyword>
<gene>
    <name evidence="10" type="primary">LOC100835497</name>
    <name evidence="9" type="ORF">BRADI_5g09947v3</name>
</gene>
<feature type="transmembrane region" description="Helical" evidence="6">
    <location>
        <begin position="227"/>
        <end position="246"/>
    </location>
</feature>
<dbReference type="RefSeq" id="XP_003581228.1">
    <property type="nucleotide sequence ID" value="XM_003581180.2"/>
</dbReference>
<accession>I1IXP6</accession>
<dbReference type="SUPFAM" id="SSF103481">
    <property type="entry name" value="Multidrug resistance efflux transporter EmrE"/>
    <property type="match status" value="2"/>
</dbReference>
<feature type="transmembrane region" description="Helical" evidence="6">
    <location>
        <begin position="292"/>
        <end position="312"/>
    </location>
</feature>
<dbReference type="Pfam" id="PF00892">
    <property type="entry name" value="EamA"/>
    <property type="match status" value="2"/>
</dbReference>
<dbReference type="eggNOG" id="ENOG502QR4Y">
    <property type="taxonomic scope" value="Eukaryota"/>
</dbReference>
<evidence type="ECO:0000256" key="5">
    <source>
        <dbReference type="ARBA" id="ARBA00023136"/>
    </source>
</evidence>
<dbReference type="OMA" id="NSTHDHI"/>
<feature type="transmembrane region" description="Helical" evidence="6">
    <location>
        <begin position="12"/>
        <end position="33"/>
    </location>
</feature>
<keyword evidence="5 6" id="KW-0472">Membrane</keyword>
<dbReference type="KEGG" id="bdi:100835497"/>
<comment type="subcellular location">
    <subcellularLocation>
        <location evidence="1 6">Membrane</location>
        <topology evidence="1 6">Multi-pass membrane protein</topology>
    </subcellularLocation>
</comment>
<evidence type="ECO:0000313" key="10">
    <source>
        <dbReference type="EnsemblPlants" id="KQJ82597"/>
    </source>
</evidence>
<dbReference type="GO" id="GO:0022857">
    <property type="term" value="F:transmembrane transporter activity"/>
    <property type="evidence" value="ECO:0007669"/>
    <property type="project" value="InterPro"/>
</dbReference>
<sequence length="381" mass="41162">MGIGAGGGALDAARPAAAMVLVEFIFSALQIFIKLALDDGMDERVLVAYRLMFGAAFLCPVAFLLERKKRPPLTMKVATGLFLCGLFGITINQNLLVFAIKLTNSTTIVTALSNLTPQSTFIVAILSRMETLKLKKPSGRAKLGGTLVGLGGAMLLTFYKGPEIKFLHHLAHGLNSHAHGNHKQLLIPPPAAGTRILGSFLAITSCFSFAIWLTIQAKVSQVYPCHYSIAALVCVFGAMQSTLLALCMHRDADHWRLGLNVRLYSSAYAGIVASGSAFPLMSWCLRKKGPLYVSMFGPLIVVFVAVMSSIVLEETLHLGIVLGAVLIVAGLYMVLWGKAREQEEDEKEEEEEADAPKVVSQDEELGKEPIPPADHGEKERG</sequence>
<evidence type="ECO:0000313" key="11">
    <source>
        <dbReference type="Proteomes" id="UP000008810"/>
    </source>
</evidence>
<keyword evidence="4 6" id="KW-1133">Transmembrane helix</keyword>
<dbReference type="AlphaFoldDB" id="I1IXP6"/>
<protein>
    <recommendedName>
        <fullName evidence="6">WAT1-related protein</fullName>
    </recommendedName>
</protein>
<feature type="transmembrane region" description="Helical" evidence="6">
    <location>
        <begin position="139"/>
        <end position="159"/>
    </location>
</feature>
<comment type="similarity">
    <text evidence="2 6">Belongs to the drug/metabolite transporter (DMT) superfamily. Plant drug/metabolite exporter (P-DME) (TC 2.A.7.4) family.</text>
</comment>
<evidence type="ECO:0000256" key="2">
    <source>
        <dbReference type="ARBA" id="ARBA00007635"/>
    </source>
</evidence>
<reference evidence="10" key="3">
    <citation type="submission" date="2018-08" db="UniProtKB">
        <authorList>
            <consortium name="EnsemblPlants"/>
        </authorList>
    </citation>
    <scope>IDENTIFICATION</scope>
    <source>
        <strain evidence="10">cv. Bd21</strain>
    </source>
</reference>
<dbReference type="InterPro" id="IPR000620">
    <property type="entry name" value="EamA_dom"/>
</dbReference>
<dbReference type="InterPro" id="IPR037185">
    <property type="entry name" value="EmrE-like"/>
</dbReference>
<feature type="transmembrane region" description="Helical" evidence="6">
    <location>
        <begin position="77"/>
        <end position="100"/>
    </location>
</feature>
<feature type="compositionally biased region" description="Acidic residues" evidence="7">
    <location>
        <begin position="343"/>
        <end position="353"/>
    </location>
</feature>